<reference evidence="2" key="3">
    <citation type="submission" date="2015-02" db="EMBL/GenBank/DDBJ databases">
        <title>Evolutionary Origins and Diversification of the Mycorrhizal Mutualists.</title>
        <authorList>
            <consortium name="DOE Joint Genome Institute"/>
            <consortium name="Mycorrhizal Genomics Consortium"/>
            <person name="Kohler A."/>
            <person name="Kuo A."/>
            <person name="Nagy L.G."/>
            <person name="Floudas D."/>
            <person name="Copeland A."/>
            <person name="Barry K.W."/>
            <person name="Cichocki N."/>
            <person name="Veneault-Fourrey C."/>
            <person name="LaButti K."/>
            <person name="Lindquist E.A."/>
            <person name="Lipzen A."/>
            <person name="Lundell T."/>
            <person name="Morin E."/>
            <person name="Murat C."/>
            <person name="Riley R."/>
            <person name="Ohm R."/>
            <person name="Sun H."/>
            <person name="Tunlid A."/>
            <person name="Henrissat B."/>
            <person name="Grigoriev I.V."/>
            <person name="Hibbett D.S."/>
            <person name="Martin F."/>
        </authorList>
    </citation>
    <scope>NUCLEOTIDE SEQUENCE</scope>
    <source>
        <strain evidence="2 4">MAFF 305830</strain>
    </source>
</reference>
<dbReference type="EMBL" id="KN824356">
    <property type="protein sequence ID" value="KIM22404.1"/>
    <property type="molecule type" value="Genomic_DNA"/>
</dbReference>
<dbReference type="Proteomes" id="UP000054097">
    <property type="component" value="Unassembled WGS sequence"/>
</dbReference>
<organism evidence="2 4">
    <name type="scientific">Serendipita vermifera MAFF 305830</name>
    <dbReference type="NCBI Taxonomy" id="933852"/>
    <lineage>
        <taxon>Eukaryota</taxon>
        <taxon>Fungi</taxon>
        <taxon>Dikarya</taxon>
        <taxon>Basidiomycota</taxon>
        <taxon>Agaricomycotina</taxon>
        <taxon>Agaricomycetes</taxon>
        <taxon>Sebacinales</taxon>
        <taxon>Serendipitaceae</taxon>
        <taxon>Serendipita</taxon>
    </lineage>
</organism>
<evidence type="ECO:0000313" key="2">
    <source>
        <dbReference type="EMBL" id="KIM19662.1"/>
    </source>
</evidence>
<feature type="compositionally biased region" description="Basic and acidic residues" evidence="1">
    <location>
        <begin position="55"/>
        <end position="78"/>
    </location>
</feature>
<keyword evidence="4" id="KW-1185">Reference proteome</keyword>
<protein>
    <submittedName>
        <fullName evidence="2">Uncharacterized protein</fullName>
    </submittedName>
</protein>
<dbReference type="AlphaFoldDB" id="A0A0C2WPW4"/>
<accession>A0A0C2WPW4</accession>
<gene>
    <name evidence="2" type="ORF">M408DRAFT_193980</name>
    <name evidence="3" type="ORF">M408DRAFT_290299</name>
</gene>
<reference evidence="2 4" key="1">
    <citation type="submission" date="2014-04" db="EMBL/GenBank/DDBJ databases">
        <authorList>
            <consortium name="DOE Joint Genome Institute"/>
            <person name="Kuo A."/>
            <person name="Zuccaro A."/>
            <person name="Kohler A."/>
            <person name="Nagy L.G."/>
            <person name="Floudas D."/>
            <person name="Copeland A."/>
            <person name="Barry K.W."/>
            <person name="Cichocki N."/>
            <person name="Veneault-Fourrey C."/>
            <person name="LaButti K."/>
            <person name="Lindquist E.A."/>
            <person name="Lipzen A."/>
            <person name="Lundell T."/>
            <person name="Morin E."/>
            <person name="Murat C."/>
            <person name="Sun H."/>
            <person name="Tunlid A."/>
            <person name="Henrissat B."/>
            <person name="Grigoriev I.V."/>
            <person name="Hibbett D.S."/>
            <person name="Martin F."/>
            <person name="Nordberg H.P."/>
            <person name="Cantor M.N."/>
            <person name="Hua S.X."/>
        </authorList>
    </citation>
    <scope>NUCLEOTIDE SEQUENCE [LARGE SCALE GENOMIC DNA]</scope>
    <source>
        <strain evidence="2 4">MAFF 305830</strain>
    </source>
</reference>
<name>A0A0C2WPW4_SERVB</name>
<reference evidence="4" key="2">
    <citation type="submission" date="2015-01" db="EMBL/GenBank/DDBJ databases">
        <title>Evolutionary Origins and Diversification of the Mycorrhizal Mutualists.</title>
        <authorList>
            <consortium name="DOE Joint Genome Institute"/>
            <consortium name="Mycorrhizal Genomics Consortium"/>
            <person name="Kohler A."/>
            <person name="Kuo A."/>
            <person name="Nagy L.G."/>
            <person name="Floudas D."/>
            <person name="Copeland A."/>
            <person name="Barry K.W."/>
            <person name="Cichocki N."/>
            <person name="Veneault-Fourrey C."/>
            <person name="LaButti K."/>
            <person name="Lindquist E.A."/>
            <person name="Lipzen A."/>
            <person name="Lundell T."/>
            <person name="Morin E."/>
            <person name="Murat C."/>
            <person name="Riley R."/>
            <person name="Ohm R."/>
            <person name="Sun H."/>
            <person name="Tunlid A."/>
            <person name="Henrissat B."/>
            <person name="Grigoriev I.V."/>
            <person name="Hibbett D.S."/>
            <person name="Martin F."/>
        </authorList>
    </citation>
    <scope>NUCLEOTIDE SEQUENCE [LARGE SCALE GENOMIC DNA]</scope>
    <source>
        <strain evidence="4">MAFF 305830</strain>
    </source>
</reference>
<evidence type="ECO:0000313" key="3">
    <source>
        <dbReference type="EMBL" id="KIM22404.1"/>
    </source>
</evidence>
<dbReference type="EMBL" id="KN824583">
    <property type="protein sequence ID" value="KIM19662.1"/>
    <property type="molecule type" value="Genomic_DNA"/>
</dbReference>
<dbReference type="HOGENOM" id="CLU_2428426_0_0_1"/>
<evidence type="ECO:0000313" key="4">
    <source>
        <dbReference type="Proteomes" id="UP000054097"/>
    </source>
</evidence>
<proteinExistence type="predicted"/>
<sequence length="91" mass="10505">MQSFTSQLDNLSWHLNNPICVITARAPPFLIVDLPIYQRGRVIRVSRQYKSPSRRKSENDGESCPKTKNVRVREKESTPRMCLRASEEEGT</sequence>
<evidence type="ECO:0000256" key="1">
    <source>
        <dbReference type="SAM" id="MobiDB-lite"/>
    </source>
</evidence>
<feature type="region of interest" description="Disordered" evidence="1">
    <location>
        <begin position="48"/>
        <end position="91"/>
    </location>
</feature>